<dbReference type="Proteomes" id="UP000199705">
    <property type="component" value="Unassembled WGS sequence"/>
</dbReference>
<keyword evidence="2" id="KW-0413">Isomerase</keyword>
<proteinExistence type="predicted"/>
<dbReference type="CDD" id="cd03024">
    <property type="entry name" value="DsbA_FrnE"/>
    <property type="match status" value="1"/>
</dbReference>
<evidence type="ECO:0000259" key="1">
    <source>
        <dbReference type="Pfam" id="PF01323"/>
    </source>
</evidence>
<dbReference type="PANTHER" id="PTHR13887">
    <property type="entry name" value="GLUTATHIONE S-TRANSFERASE KAPPA"/>
    <property type="match status" value="1"/>
</dbReference>
<dbReference type="InterPro" id="IPR036249">
    <property type="entry name" value="Thioredoxin-like_sf"/>
</dbReference>
<dbReference type="InterPro" id="IPR001853">
    <property type="entry name" value="DSBA-like_thioredoxin_dom"/>
</dbReference>
<dbReference type="GO" id="GO:0016491">
    <property type="term" value="F:oxidoreductase activity"/>
    <property type="evidence" value="ECO:0007669"/>
    <property type="project" value="InterPro"/>
</dbReference>
<protein>
    <submittedName>
        <fullName evidence="2">Predicted dithiol-disulfide isomerase, DsbA family</fullName>
    </submittedName>
</protein>
<dbReference type="STRING" id="551996.SAMN05192573_11016"/>
<reference evidence="3" key="1">
    <citation type="submission" date="2016-10" db="EMBL/GenBank/DDBJ databases">
        <authorList>
            <person name="Varghese N."/>
            <person name="Submissions S."/>
        </authorList>
    </citation>
    <scope>NUCLEOTIDE SEQUENCE [LARGE SCALE GENOMIC DNA]</scope>
    <source>
        <strain evidence="3">Gh-67</strain>
    </source>
</reference>
<dbReference type="AlphaFoldDB" id="A0A1G8CQL6"/>
<dbReference type="SUPFAM" id="SSF52833">
    <property type="entry name" value="Thioredoxin-like"/>
    <property type="match status" value="1"/>
</dbReference>
<evidence type="ECO:0000313" key="2">
    <source>
        <dbReference type="EMBL" id="SDH47748.1"/>
    </source>
</evidence>
<evidence type="ECO:0000313" key="3">
    <source>
        <dbReference type="Proteomes" id="UP000199705"/>
    </source>
</evidence>
<accession>A0A1G8CQL6</accession>
<dbReference type="RefSeq" id="WP_091170382.1">
    <property type="nucleotide sequence ID" value="NZ_FNCG01000010.1"/>
</dbReference>
<dbReference type="Pfam" id="PF01323">
    <property type="entry name" value="DSBA"/>
    <property type="match status" value="1"/>
</dbReference>
<dbReference type="PANTHER" id="PTHR13887:SF41">
    <property type="entry name" value="THIOREDOXIN SUPERFAMILY PROTEIN"/>
    <property type="match status" value="1"/>
</dbReference>
<dbReference type="Gene3D" id="3.40.30.10">
    <property type="entry name" value="Glutaredoxin"/>
    <property type="match status" value="1"/>
</dbReference>
<sequence>MKDKMVIEIWSDLICPFCYIGKRKLEAALNKFPQREKIKLIWKSYQLIPDLDTRPGRNLNEFMAAHKGMSIAQARAMNTHVSDIAKQNGLNYDLDHAIIANTFNAHRLLHFAKAYDKQDEAEEILFKSYFTDGKNIDDHLTLIQLGAEIGLDASKLKPALESDAYANEVRQDIEEAHQIGVRGVPYFLVDRKQAISGAQPEEVFDQVLSKAFEDWTTRTETITIVNEGPSCGPDSEC</sequence>
<organism evidence="2 3">
    <name type="scientific">Mucilaginibacter gossypii</name>
    <dbReference type="NCBI Taxonomy" id="551996"/>
    <lineage>
        <taxon>Bacteria</taxon>
        <taxon>Pseudomonadati</taxon>
        <taxon>Bacteroidota</taxon>
        <taxon>Sphingobacteriia</taxon>
        <taxon>Sphingobacteriales</taxon>
        <taxon>Sphingobacteriaceae</taxon>
        <taxon>Mucilaginibacter</taxon>
    </lineage>
</organism>
<dbReference type="GO" id="GO:0016853">
    <property type="term" value="F:isomerase activity"/>
    <property type="evidence" value="ECO:0007669"/>
    <property type="project" value="UniProtKB-KW"/>
</dbReference>
<name>A0A1G8CQL6_9SPHI</name>
<feature type="domain" description="DSBA-like thioredoxin" evidence="1">
    <location>
        <begin position="6"/>
        <end position="208"/>
    </location>
</feature>
<keyword evidence="3" id="KW-1185">Reference proteome</keyword>
<gene>
    <name evidence="2" type="ORF">SAMN05192573_11016</name>
</gene>
<dbReference type="EMBL" id="FNCG01000010">
    <property type="protein sequence ID" value="SDH47748.1"/>
    <property type="molecule type" value="Genomic_DNA"/>
</dbReference>